<dbReference type="Proteomes" id="UP000285575">
    <property type="component" value="Unassembled WGS sequence"/>
</dbReference>
<feature type="domain" description="Peptidase M20 dimerisation" evidence="4">
    <location>
        <begin position="205"/>
        <end position="355"/>
    </location>
</feature>
<name>A0A437RSU6_9BURK</name>
<protein>
    <submittedName>
        <fullName evidence="5">M20 peptidase family dipeptidase</fullName>
    </submittedName>
</protein>
<evidence type="ECO:0000256" key="1">
    <source>
        <dbReference type="ARBA" id="ARBA00022670"/>
    </source>
</evidence>
<evidence type="ECO:0000259" key="4">
    <source>
        <dbReference type="Pfam" id="PF07687"/>
    </source>
</evidence>
<dbReference type="Pfam" id="PF01546">
    <property type="entry name" value="Peptidase_M20"/>
    <property type="match status" value="1"/>
</dbReference>
<dbReference type="EMBL" id="SACR01000001">
    <property type="protein sequence ID" value="RVU49839.1"/>
    <property type="molecule type" value="Genomic_DNA"/>
</dbReference>
<dbReference type="SUPFAM" id="SSF53187">
    <property type="entry name" value="Zn-dependent exopeptidases"/>
    <property type="match status" value="1"/>
</dbReference>
<gene>
    <name evidence="5" type="ORF">EOE66_00165</name>
</gene>
<evidence type="ECO:0000313" key="6">
    <source>
        <dbReference type="Proteomes" id="UP000285575"/>
    </source>
</evidence>
<reference evidence="5 6" key="1">
    <citation type="submission" date="2019-01" db="EMBL/GenBank/DDBJ databases">
        <authorList>
            <person name="Chen W.-M."/>
        </authorList>
    </citation>
    <scope>NUCLEOTIDE SEQUENCE [LARGE SCALE GENOMIC DNA]</scope>
    <source>
        <strain evidence="5 6">KYPY4</strain>
    </source>
</reference>
<proteinExistence type="predicted"/>
<organism evidence="5 6">
    <name type="scientific">Rubrivivax rivuli</name>
    <dbReference type="NCBI Taxonomy" id="1862385"/>
    <lineage>
        <taxon>Bacteria</taxon>
        <taxon>Pseudomonadati</taxon>
        <taxon>Pseudomonadota</taxon>
        <taxon>Betaproteobacteria</taxon>
        <taxon>Burkholderiales</taxon>
        <taxon>Sphaerotilaceae</taxon>
        <taxon>Rubrivivax</taxon>
    </lineage>
</organism>
<keyword evidence="3" id="KW-0378">Hydrolase</keyword>
<dbReference type="GO" id="GO:0008233">
    <property type="term" value="F:peptidase activity"/>
    <property type="evidence" value="ECO:0007669"/>
    <property type="project" value="UniProtKB-KW"/>
</dbReference>
<keyword evidence="2" id="KW-0479">Metal-binding</keyword>
<dbReference type="InterPro" id="IPR002933">
    <property type="entry name" value="Peptidase_M20"/>
</dbReference>
<dbReference type="GO" id="GO:0046872">
    <property type="term" value="F:metal ion binding"/>
    <property type="evidence" value="ECO:0007669"/>
    <property type="project" value="UniProtKB-KW"/>
</dbReference>
<dbReference type="OrthoDB" id="9761532at2"/>
<dbReference type="Gene3D" id="3.30.70.360">
    <property type="match status" value="1"/>
</dbReference>
<evidence type="ECO:0000313" key="5">
    <source>
        <dbReference type="EMBL" id="RVU49839.1"/>
    </source>
</evidence>
<accession>A0A437RSU6</accession>
<evidence type="ECO:0000256" key="3">
    <source>
        <dbReference type="ARBA" id="ARBA00022801"/>
    </source>
</evidence>
<dbReference type="Gene3D" id="3.40.630.10">
    <property type="entry name" value="Zn peptidases"/>
    <property type="match status" value="1"/>
</dbReference>
<evidence type="ECO:0000256" key="2">
    <source>
        <dbReference type="ARBA" id="ARBA00022723"/>
    </source>
</evidence>
<dbReference type="AlphaFoldDB" id="A0A437RSU6"/>
<comment type="caution">
    <text evidence="5">The sequence shown here is derived from an EMBL/GenBank/DDBJ whole genome shotgun (WGS) entry which is preliminary data.</text>
</comment>
<sequence length="468" mass="49620">MAPAARGNALQAALAHFDSGAFSQDLARRVAMRTESQDPASGPALQAYLSDEMAPTLAALGFTCTLHPNPEAGFGPFLIAHRHEGDTLPTVLVYGHGDVIRGQDASWKRGQGPWVLAQDGERLYGRGTADNKGQHSINIAALAQVLQQRGQLGFNVKWLIETGEEAGSPGLAAFCAQQREALRADVLIASDGPRLRRDCATVFLGSRGTVNFDLTLKAREGGHHSGNWGGLLSNPAVVLANAIASLVDGRGVIRVAALRPPPIPANVRAALAGLRFGGDPGDPEVDPGWGEPGLSPAERVIAWNTLEVLAMVAGNPQHPVNAIPPTARATMHMRFVPGTDIARLHEHLATHLAAQGFGDIGIEVGPVMAATRLDPDNAWVRFTLASIQRSTGRPPVLLPNLGGSLPNDVFADILGLPTVWVPHSYPACSQHAPDEHLLVPVVREALALMTGLFWDLGEQAATLPRRQD</sequence>
<dbReference type="NCBIfam" id="NF005478">
    <property type="entry name" value="PRK07079.1"/>
    <property type="match status" value="1"/>
</dbReference>
<dbReference type="PANTHER" id="PTHR43270:SF12">
    <property type="entry name" value="SUCCINYL-DIAMINOPIMELATE DESUCCINYLASE"/>
    <property type="match status" value="1"/>
</dbReference>
<dbReference type="PANTHER" id="PTHR43270">
    <property type="entry name" value="BETA-ALA-HIS DIPEPTIDASE"/>
    <property type="match status" value="1"/>
</dbReference>
<keyword evidence="6" id="KW-1185">Reference proteome</keyword>
<dbReference type="GO" id="GO:0006508">
    <property type="term" value="P:proteolysis"/>
    <property type="evidence" value="ECO:0007669"/>
    <property type="project" value="UniProtKB-KW"/>
</dbReference>
<dbReference type="Pfam" id="PF07687">
    <property type="entry name" value="M20_dimer"/>
    <property type="match status" value="1"/>
</dbReference>
<dbReference type="InterPro" id="IPR011650">
    <property type="entry name" value="Peptidase_M20_dimer"/>
</dbReference>
<dbReference type="InterPro" id="IPR051458">
    <property type="entry name" value="Cyt/Met_Dipeptidase"/>
</dbReference>
<keyword evidence="1" id="KW-0645">Protease</keyword>